<gene>
    <name evidence="1" type="ORF">E6C27_scaffold75G00740</name>
</gene>
<comment type="caution">
    <text evidence="1">The sequence shown here is derived from an EMBL/GenBank/DDBJ whole genome shotgun (WGS) entry which is preliminary data.</text>
</comment>
<accession>A0A5A7TI55</accession>
<dbReference type="Proteomes" id="UP000321393">
    <property type="component" value="Unassembled WGS sequence"/>
</dbReference>
<organism evidence="1 2">
    <name type="scientific">Cucumis melo var. makuwa</name>
    <name type="common">Oriental melon</name>
    <dbReference type="NCBI Taxonomy" id="1194695"/>
    <lineage>
        <taxon>Eukaryota</taxon>
        <taxon>Viridiplantae</taxon>
        <taxon>Streptophyta</taxon>
        <taxon>Embryophyta</taxon>
        <taxon>Tracheophyta</taxon>
        <taxon>Spermatophyta</taxon>
        <taxon>Magnoliopsida</taxon>
        <taxon>eudicotyledons</taxon>
        <taxon>Gunneridae</taxon>
        <taxon>Pentapetalae</taxon>
        <taxon>rosids</taxon>
        <taxon>fabids</taxon>
        <taxon>Cucurbitales</taxon>
        <taxon>Cucurbitaceae</taxon>
        <taxon>Benincaseae</taxon>
        <taxon>Cucumis</taxon>
    </lineage>
</organism>
<sequence>MFEYHGFLGITVVASSQSLHLSIDDLASVLSRGTLSVWPVNEISAVSLSVKHVILHKIDFTNWFPSSCAPSAADQSQE</sequence>
<evidence type="ECO:0000313" key="1">
    <source>
        <dbReference type="EMBL" id="KAA0043000.1"/>
    </source>
</evidence>
<dbReference type="EMBL" id="SSTE01015881">
    <property type="protein sequence ID" value="KAA0043000.1"/>
    <property type="molecule type" value="Genomic_DNA"/>
</dbReference>
<proteinExistence type="predicted"/>
<dbReference type="OrthoDB" id="1425037at2759"/>
<name>A0A5A7TI55_CUCMM</name>
<dbReference type="AlphaFoldDB" id="A0A5A7TI55"/>
<protein>
    <submittedName>
        <fullName evidence="1">Uncharacterized protein</fullName>
    </submittedName>
</protein>
<evidence type="ECO:0000313" key="2">
    <source>
        <dbReference type="Proteomes" id="UP000321393"/>
    </source>
</evidence>
<reference evidence="1 2" key="1">
    <citation type="submission" date="2019-08" db="EMBL/GenBank/DDBJ databases">
        <title>Draft genome sequences of two oriental melons (Cucumis melo L. var makuwa).</title>
        <authorList>
            <person name="Kwon S.-Y."/>
        </authorList>
    </citation>
    <scope>NUCLEOTIDE SEQUENCE [LARGE SCALE GENOMIC DNA]</scope>
    <source>
        <strain evidence="2">cv. SW 3</strain>
        <tissue evidence="1">Leaf</tissue>
    </source>
</reference>